<dbReference type="EMBL" id="HBUF01023647">
    <property type="protein sequence ID" value="CAG6612054.1"/>
    <property type="molecule type" value="Transcribed_RNA"/>
</dbReference>
<dbReference type="AlphaFoldDB" id="A0A8D8PS64"/>
<protein>
    <submittedName>
        <fullName evidence="1">Uncharacterized protein</fullName>
    </submittedName>
</protein>
<sequence>MFRMFLSVDLSYQIQITLRPRQDRLMNPSDQHRHQSGHDYYHTDQHFLPTLPSTSFRYLYEVILHETDQIKHFLNMNSNDENLSQERRGKQDFSKLLHELFEVQDRFEQKCHDQNRRSPGEHRNYPPGVDLMQFVET</sequence>
<reference evidence="1" key="1">
    <citation type="submission" date="2021-05" db="EMBL/GenBank/DDBJ databases">
        <authorList>
            <person name="Alioto T."/>
            <person name="Alioto T."/>
            <person name="Gomez Garrido J."/>
        </authorList>
    </citation>
    <scope>NUCLEOTIDE SEQUENCE</scope>
</reference>
<proteinExistence type="predicted"/>
<accession>A0A8D8PS64</accession>
<organism evidence="1">
    <name type="scientific">Cacopsylla melanoneura</name>
    <dbReference type="NCBI Taxonomy" id="428564"/>
    <lineage>
        <taxon>Eukaryota</taxon>
        <taxon>Metazoa</taxon>
        <taxon>Ecdysozoa</taxon>
        <taxon>Arthropoda</taxon>
        <taxon>Hexapoda</taxon>
        <taxon>Insecta</taxon>
        <taxon>Pterygota</taxon>
        <taxon>Neoptera</taxon>
        <taxon>Paraneoptera</taxon>
        <taxon>Hemiptera</taxon>
        <taxon>Sternorrhyncha</taxon>
        <taxon>Psylloidea</taxon>
        <taxon>Psyllidae</taxon>
        <taxon>Psyllinae</taxon>
        <taxon>Cacopsylla</taxon>
    </lineage>
</organism>
<name>A0A8D8PS64_9HEMI</name>
<evidence type="ECO:0000313" key="1">
    <source>
        <dbReference type="EMBL" id="CAG6612054.1"/>
    </source>
</evidence>